<dbReference type="Proteomes" id="UP000191418">
    <property type="component" value="Unassembled WGS sequence"/>
</dbReference>
<gene>
    <name evidence="1" type="ORF">BTE48_01555</name>
</gene>
<name>A0A1V4T8E0_9GAMM</name>
<accession>A0A1V4T8E0</accession>
<dbReference type="EMBL" id="MTSM01000002">
    <property type="protein sequence ID" value="OPX56833.1"/>
    <property type="molecule type" value="Genomic_DNA"/>
</dbReference>
<evidence type="ECO:0000313" key="1">
    <source>
        <dbReference type="EMBL" id="OPX56833.1"/>
    </source>
</evidence>
<sequence>MIFGGEVVCGRLVYAAFTP</sequence>
<evidence type="ECO:0000313" key="2">
    <source>
        <dbReference type="Proteomes" id="UP000191418"/>
    </source>
</evidence>
<comment type="caution">
    <text evidence="1">The sequence shown here is derived from an EMBL/GenBank/DDBJ whole genome shotgun (WGS) entry which is preliminary data.</text>
</comment>
<proteinExistence type="predicted"/>
<organism evidence="1 2">
    <name type="scientific">Oceanospirillum multiglobuliferum</name>
    <dbReference type="NCBI Taxonomy" id="64969"/>
    <lineage>
        <taxon>Bacteria</taxon>
        <taxon>Pseudomonadati</taxon>
        <taxon>Pseudomonadota</taxon>
        <taxon>Gammaproteobacteria</taxon>
        <taxon>Oceanospirillales</taxon>
        <taxon>Oceanospirillaceae</taxon>
        <taxon>Oceanospirillum</taxon>
    </lineage>
</organism>
<protein>
    <submittedName>
        <fullName evidence="1">Uncharacterized protein</fullName>
    </submittedName>
</protein>
<dbReference type="AlphaFoldDB" id="A0A1V4T8E0"/>
<reference evidence="1 2" key="1">
    <citation type="submission" date="2017-01" db="EMBL/GenBank/DDBJ databases">
        <title>Genome Sequencing of a Marine Spirillum, Oceanospirillum multiglobuliferum ATCC 33336, from Japan.</title>
        <authorList>
            <person name="Carney J.G."/>
            <person name="Trachtenberg A.M."/>
            <person name="Rheaume B.A."/>
            <person name="Linnane J.D."/>
            <person name="Pitts N.L."/>
            <person name="Mykles D.L."/>
            <person name="Maclea K.S."/>
        </authorList>
    </citation>
    <scope>NUCLEOTIDE SEQUENCE [LARGE SCALE GENOMIC DNA]</scope>
    <source>
        <strain evidence="1 2">ATCC 33336</strain>
    </source>
</reference>
<keyword evidence="2" id="KW-1185">Reference proteome</keyword>